<evidence type="ECO:0000313" key="3">
    <source>
        <dbReference type="Proteomes" id="UP000823775"/>
    </source>
</evidence>
<dbReference type="EMBL" id="JACEIK010009534">
    <property type="protein sequence ID" value="MCE3052394.1"/>
    <property type="molecule type" value="Genomic_DNA"/>
</dbReference>
<feature type="non-terminal residue" evidence="2">
    <location>
        <position position="1"/>
    </location>
</feature>
<accession>A0ABS8WQX8</accession>
<proteinExistence type="predicted"/>
<feature type="non-terminal residue" evidence="2">
    <location>
        <position position="104"/>
    </location>
</feature>
<comment type="caution">
    <text evidence="2">The sequence shown here is derived from an EMBL/GenBank/DDBJ whole genome shotgun (WGS) entry which is preliminary data.</text>
</comment>
<keyword evidence="1" id="KW-0732">Signal</keyword>
<protein>
    <submittedName>
        <fullName evidence="2">Uncharacterized protein</fullName>
    </submittedName>
</protein>
<evidence type="ECO:0000313" key="2">
    <source>
        <dbReference type="EMBL" id="MCE3052394.1"/>
    </source>
</evidence>
<organism evidence="2 3">
    <name type="scientific">Datura stramonium</name>
    <name type="common">Jimsonweed</name>
    <name type="synonym">Common thornapple</name>
    <dbReference type="NCBI Taxonomy" id="4076"/>
    <lineage>
        <taxon>Eukaryota</taxon>
        <taxon>Viridiplantae</taxon>
        <taxon>Streptophyta</taxon>
        <taxon>Embryophyta</taxon>
        <taxon>Tracheophyta</taxon>
        <taxon>Spermatophyta</taxon>
        <taxon>Magnoliopsida</taxon>
        <taxon>eudicotyledons</taxon>
        <taxon>Gunneridae</taxon>
        <taxon>Pentapetalae</taxon>
        <taxon>asterids</taxon>
        <taxon>lamiids</taxon>
        <taxon>Solanales</taxon>
        <taxon>Solanaceae</taxon>
        <taxon>Solanoideae</taxon>
        <taxon>Datureae</taxon>
        <taxon>Datura</taxon>
    </lineage>
</organism>
<dbReference type="Proteomes" id="UP000823775">
    <property type="component" value="Unassembled WGS sequence"/>
</dbReference>
<reference evidence="2 3" key="1">
    <citation type="journal article" date="2021" name="BMC Genomics">
        <title>Datura genome reveals duplications of psychoactive alkaloid biosynthetic genes and high mutation rate following tissue culture.</title>
        <authorList>
            <person name="Rajewski A."/>
            <person name="Carter-House D."/>
            <person name="Stajich J."/>
            <person name="Litt A."/>
        </authorList>
    </citation>
    <scope>NUCLEOTIDE SEQUENCE [LARGE SCALE GENOMIC DNA]</scope>
    <source>
        <strain evidence="2">AR-01</strain>
    </source>
</reference>
<name>A0ABS8WQX8_DATST</name>
<sequence>GTVGQQRLRRKSGVLFVFYQGLLLVEVHWQRMSGVVFCQRQSCGVAVCVQGWLSTGEEKDERKRRAWRWFSWLRCCCFAELGLLVKRRRKKIERKRVEGGGDCV</sequence>
<feature type="chain" id="PRO_5045797682" evidence="1">
    <location>
        <begin position="30"/>
        <end position="104"/>
    </location>
</feature>
<keyword evidence="3" id="KW-1185">Reference proteome</keyword>
<feature type="signal peptide" evidence="1">
    <location>
        <begin position="1"/>
        <end position="29"/>
    </location>
</feature>
<gene>
    <name evidence="2" type="ORF">HAX54_052502</name>
</gene>
<evidence type="ECO:0000256" key="1">
    <source>
        <dbReference type="SAM" id="SignalP"/>
    </source>
</evidence>